<feature type="transmembrane region" description="Helical" evidence="1">
    <location>
        <begin position="42"/>
        <end position="61"/>
    </location>
</feature>
<dbReference type="EMBL" id="DTGZ01000051">
    <property type="protein sequence ID" value="HGV97207.1"/>
    <property type="molecule type" value="Genomic_DNA"/>
</dbReference>
<organism evidence="2">
    <name type="scientific">candidate division WOR-3 bacterium</name>
    <dbReference type="NCBI Taxonomy" id="2052148"/>
    <lineage>
        <taxon>Bacteria</taxon>
        <taxon>Bacteria division WOR-3</taxon>
    </lineage>
</organism>
<accession>A0A7C4TAZ3</accession>
<gene>
    <name evidence="2" type="primary">pgsC</name>
    <name evidence="2" type="ORF">ENV60_02795</name>
</gene>
<dbReference type="GO" id="GO:0045227">
    <property type="term" value="P:capsule polysaccharide biosynthetic process"/>
    <property type="evidence" value="ECO:0007669"/>
    <property type="project" value="InterPro"/>
</dbReference>
<reference evidence="2" key="1">
    <citation type="journal article" date="2020" name="mSystems">
        <title>Genome- and Community-Level Interaction Insights into Carbon Utilization and Element Cycling Functions of Hydrothermarchaeota in Hydrothermal Sediment.</title>
        <authorList>
            <person name="Zhou Z."/>
            <person name="Liu Y."/>
            <person name="Xu W."/>
            <person name="Pan J."/>
            <person name="Luo Z.H."/>
            <person name="Li M."/>
        </authorList>
    </citation>
    <scope>NUCLEOTIDE SEQUENCE [LARGE SCALE GENOMIC DNA]</scope>
    <source>
        <strain evidence="2">SpSt-774</strain>
    </source>
</reference>
<dbReference type="InterPro" id="IPR008338">
    <property type="entry name" value="Capsule_biosynth_CapC"/>
</dbReference>
<feature type="transmembrane region" description="Helical" evidence="1">
    <location>
        <begin position="128"/>
        <end position="148"/>
    </location>
</feature>
<dbReference type="AlphaFoldDB" id="A0A7C4TAZ3"/>
<proteinExistence type="predicted"/>
<comment type="caution">
    <text evidence="2">The sequence shown here is derived from an EMBL/GenBank/DDBJ whole genome shotgun (WGS) entry which is preliminary data.</text>
</comment>
<keyword evidence="1" id="KW-0472">Membrane</keyword>
<feature type="transmembrane region" description="Helical" evidence="1">
    <location>
        <begin position="12"/>
        <end position="35"/>
    </location>
</feature>
<dbReference type="Pfam" id="PF14102">
    <property type="entry name" value="Caps_synth_CapC"/>
    <property type="match status" value="1"/>
</dbReference>
<dbReference type="NCBIfam" id="TIGR04011">
    <property type="entry name" value="poly_gGlu_PgsC"/>
    <property type="match status" value="1"/>
</dbReference>
<feature type="transmembrane region" description="Helical" evidence="1">
    <location>
        <begin position="97"/>
        <end position="116"/>
    </location>
</feature>
<evidence type="ECO:0000256" key="1">
    <source>
        <dbReference type="SAM" id="Phobius"/>
    </source>
</evidence>
<keyword evidence="1" id="KW-0812">Transmembrane</keyword>
<keyword evidence="1" id="KW-1133">Transmembrane helix</keyword>
<dbReference type="PRINTS" id="PR01759">
    <property type="entry name" value="CAPSULEPROTC"/>
</dbReference>
<sequence length="149" mass="16345">MIVIAVGLGMMLNLLLTETIGLAAGGVVVPGYIALNLHHPDMVISTVITALLTYLIIYLLSHYILLYGRRLLIISIIIGYLLGYFTRIYPSLSFETLKLDITTIGFVVPGLIAYWIQRQGIIETISTMFIAAVIVRLVLIILSGGVILQ</sequence>
<dbReference type="GO" id="GO:0016020">
    <property type="term" value="C:membrane"/>
    <property type="evidence" value="ECO:0007669"/>
    <property type="project" value="InterPro"/>
</dbReference>
<protein>
    <submittedName>
        <fullName evidence="2">Poly-gamma-glutamate biosynthesis protein PgsC</fullName>
    </submittedName>
</protein>
<evidence type="ECO:0000313" key="2">
    <source>
        <dbReference type="EMBL" id="HGV97207.1"/>
    </source>
</evidence>
<feature type="transmembrane region" description="Helical" evidence="1">
    <location>
        <begin position="67"/>
        <end position="85"/>
    </location>
</feature>
<name>A0A7C4TAZ3_UNCW3</name>